<keyword evidence="2" id="KW-1185">Reference proteome</keyword>
<protein>
    <submittedName>
        <fullName evidence="1">Uncharacterized protein</fullName>
    </submittedName>
</protein>
<proteinExistence type="predicted"/>
<accession>A0ABM6UR08</accession>
<evidence type="ECO:0000313" key="1">
    <source>
        <dbReference type="EMBL" id="AVX37300.1"/>
    </source>
</evidence>
<name>A0ABM6UR08_9GAMM</name>
<reference evidence="2" key="1">
    <citation type="journal article" date="2018" name="Genome Announc.">
        <title>First complete genome sequence of Yersinia massiliensis.</title>
        <authorList>
            <person name="Thomas M.C."/>
            <person name="Arling V."/>
            <person name="Goji N."/>
            <person name="Janzen T.W."/>
            <person name="Duceppe M.-O."/>
            <person name="Mathews A."/>
            <person name="Carrillo C."/>
            <person name="Amoako K."/>
        </authorList>
    </citation>
    <scope>NUCLEOTIDE SEQUENCE [LARGE SCALE GENOMIC DNA]</scope>
    <source>
        <strain evidence="2">GTA</strain>
    </source>
</reference>
<gene>
    <name evidence="1" type="ORF">DA391_06325</name>
</gene>
<sequence>MAQLRTDLSIIKTPVTFDIFPGPPGFFLCFLMECISHNVAIFLHEMSQLCNDAPQICPLFINSLSLEVST</sequence>
<evidence type="ECO:0000313" key="2">
    <source>
        <dbReference type="Proteomes" id="UP000240908"/>
    </source>
</evidence>
<organism evidence="1 2">
    <name type="scientific">Yersinia massiliensis</name>
    <dbReference type="NCBI Taxonomy" id="419257"/>
    <lineage>
        <taxon>Bacteria</taxon>
        <taxon>Pseudomonadati</taxon>
        <taxon>Pseudomonadota</taxon>
        <taxon>Gammaproteobacteria</taxon>
        <taxon>Enterobacterales</taxon>
        <taxon>Yersiniaceae</taxon>
        <taxon>Yersinia</taxon>
    </lineage>
</organism>
<dbReference type="EMBL" id="CP028487">
    <property type="protein sequence ID" value="AVX37300.1"/>
    <property type="molecule type" value="Genomic_DNA"/>
</dbReference>
<dbReference type="Proteomes" id="UP000240908">
    <property type="component" value="Chromosome"/>
</dbReference>